<dbReference type="PROSITE" id="PS51257">
    <property type="entry name" value="PROKAR_LIPOPROTEIN"/>
    <property type="match status" value="1"/>
</dbReference>
<keyword evidence="2" id="KW-1185">Reference proteome</keyword>
<dbReference type="EMBL" id="BAABCR010000004">
    <property type="protein sequence ID" value="GAA4024618.1"/>
    <property type="molecule type" value="Genomic_DNA"/>
</dbReference>
<organism evidence="1 2">
    <name type="scientific">Flavobacterium cheonhonense</name>
    <dbReference type="NCBI Taxonomy" id="706185"/>
    <lineage>
        <taxon>Bacteria</taxon>
        <taxon>Pseudomonadati</taxon>
        <taxon>Bacteroidota</taxon>
        <taxon>Flavobacteriia</taxon>
        <taxon>Flavobacteriales</taxon>
        <taxon>Flavobacteriaceae</taxon>
        <taxon>Flavobacterium</taxon>
    </lineage>
</organism>
<accession>A0ABP7TDF5</accession>
<gene>
    <name evidence="1" type="ORF">GCM10022386_04730</name>
</gene>
<evidence type="ECO:0008006" key="3">
    <source>
        <dbReference type="Google" id="ProtNLM"/>
    </source>
</evidence>
<reference evidence="2" key="1">
    <citation type="journal article" date="2019" name="Int. J. Syst. Evol. Microbiol.">
        <title>The Global Catalogue of Microorganisms (GCM) 10K type strain sequencing project: providing services to taxonomists for standard genome sequencing and annotation.</title>
        <authorList>
            <consortium name="The Broad Institute Genomics Platform"/>
            <consortium name="The Broad Institute Genome Sequencing Center for Infectious Disease"/>
            <person name="Wu L."/>
            <person name="Ma J."/>
        </authorList>
    </citation>
    <scope>NUCLEOTIDE SEQUENCE [LARGE SCALE GENOMIC DNA]</scope>
    <source>
        <strain evidence="2">JCM 17064</strain>
    </source>
</reference>
<dbReference type="Proteomes" id="UP001500968">
    <property type="component" value="Unassembled WGS sequence"/>
</dbReference>
<dbReference type="RefSeq" id="WP_324691175.1">
    <property type="nucleotide sequence ID" value="NZ_BAABCR010000004.1"/>
</dbReference>
<evidence type="ECO:0000313" key="2">
    <source>
        <dbReference type="Proteomes" id="UP001500968"/>
    </source>
</evidence>
<protein>
    <recommendedName>
        <fullName evidence="3">Lipoprotein</fullName>
    </recommendedName>
</protein>
<sequence>MRKIIILLPILFLASCKTQKSTPEIAVAEKRTAVIVKPEAVAALKKDRAYELGKRVLEACNNSRFKAFTTVEATPKVIANATAEKISATCQKIILRNGRFIDLKLVEIVHNEITDDYVFRYDIQYEKPMFKRELKVTIDAENKVSALATKEIKNKPL</sequence>
<proteinExistence type="predicted"/>
<name>A0ABP7TDF5_9FLAO</name>
<evidence type="ECO:0000313" key="1">
    <source>
        <dbReference type="EMBL" id="GAA4024618.1"/>
    </source>
</evidence>
<comment type="caution">
    <text evidence="1">The sequence shown here is derived from an EMBL/GenBank/DDBJ whole genome shotgun (WGS) entry which is preliminary data.</text>
</comment>